<proteinExistence type="predicted"/>
<keyword evidence="2" id="KW-1185">Reference proteome</keyword>
<dbReference type="HOGENOM" id="CLU_2004652_0_0_1"/>
<evidence type="ECO:0000313" key="1">
    <source>
        <dbReference type="EMBL" id="CAP81261.1"/>
    </source>
</evidence>
<organism evidence="1 2">
    <name type="scientific">Penicillium rubens (strain ATCC 28089 / DSM 1075 / NRRL 1951 / Wisconsin 54-1255)</name>
    <name type="common">Penicillium chrysogenum</name>
    <dbReference type="NCBI Taxonomy" id="500485"/>
    <lineage>
        <taxon>Eukaryota</taxon>
        <taxon>Fungi</taxon>
        <taxon>Dikarya</taxon>
        <taxon>Ascomycota</taxon>
        <taxon>Pezizomycotina</taxon>
        <taxon>Eurotiomycetes</taxon>
        <taxon>Eurotiomycetidae</taxon>
        <taxon>Eurotiales</taxon>
        <taxon>Aspergillaceae</taxon>
        <taxon>Penicillium</taxon>
        <taxon>Penicillium chrysogenum species complex</taxon>
    </lineage>
</organism>
<sequence length="124" mass="13585">MTILHIQATLSKHNYCPKIPSPAYCFTAGMLRSVPSAASSLKEESYVHLANSERAVDKSHVVLTAMLFAWIAIGRTAPVCNTPPAFRSFARGGHGHLVFSFTLERTHKCIDLVVGSTKLLTSNW</sequence>
<dbReference type="Proteomes" id="UP000000724">
    <property type="component" value="Contig Pc00c12"/>
</dbReference>
<evidence type="ECO:0000313" key="2">
    <source>
        <dbReference type="Proteomes" id="UP000000724"/>
    </source>
</evidence>
<gene>
    <name evidence="1" type="ORF">Pc12g16340</name>
    <name evidence="1" type="ORF">PCH_Pc12g16340</name>
</gene>
<dbReference type="AlphaFoldDB" id="B6GZ04"/>
<reference evidence="1 2" key="1">
    <citation type="journal article" date="2008" name="Nat. Biotechnol.">
        <title>Genome sequencing and analysis of the filamentous fungus Penicillium chrysogenum.</title>
        <authorList>
            <person name="van den Berg M.A."/>
            <person name="Albang R."/>
            <person name="Albermann K."/>
            <person name="Badger J.H."/>
            <person name="Daran J.-M."/>
            <person name="Driessen A.J.M."/>
            <person name="Garcia-Estrada C."/>
            <person name="Fedorova N.D."/>
            <person name="Harris D.M."/>
            <person name="Heijne W.H.M."/>
            <person name="Joardar V.S."/>
            <person name="Kiel J.A.K.W."/>
            <person name="Kovalchuk A."/>
            <person name="Martin J.F."/>
            <person name="Nierman W.C."/>
            <person name="Nijland J.G."/>
            <person name="Pronk J.T."/>
            <person name="Roubos J.A."/>
            <person name="van der Klei I.J."/>
            <person name="van Peij N.N.M.E."/>
            <person name="Veenhuis M."/>
            <person name="von Doehren H."/>
            <person name="Wagner C."/>
            <person name="Wortman J.R."/>
            <person name="Bovenberg R.A.L."/>
        </authorList>
    </citation>
    <scope>NUCLEOTIDE SEQUENCE [LARGE SCALE GENOMIC DNA]</scope>
    <source>
        <strain evidence="2">ATCC 28089 / DSM 1075 / NRRL 1951 / Wisconsin 54-1255</strain>
    </source>
</reference>
<dbReference type="VEuPathDB" id="FungiDB:PCH_Pc12g16340"/>
<protein>
    <submittedName>
        <fullName evidence="1">Uncharacterized protein</fullName>
    </submittedName>
</protein>
<dbReference type="EMBL" id="AM920427">
    <property type="protein sequence ID" value="CAP81261.1"/>
    <property type="molecule type" value="Genomic_DNA"/>
</dbReference>
<accession>B6GZ04</accession>
<name>B6GZ04_PENRW</name>